<keyword evidence="2" id="KW-1185">Reference proteome</keyword>
<name>A0A4R7BTP9_9HYPH</name>
<dbReference type="Proteomes" id="UP000295122">
    <property type="component" value="Unassembled WGS sequence"/>
</dbReference>
<comment type="caution">
    <text evidence="1">The sequence shown here is derived from an EMBL/GenBank/DDBJ whole genome shotgun (WGS) entry which is preliminary data.</text>
</comment>
<accession>A0A4R7BTP9</accession>
<organism evidence="1 2">
    <name type="scientific">Enterovirga rhinocerotis</name>
    <dbReference type="NCBI Taxonomy" id="1339210"/>
    <lineage>
        <taxon>Bacteria</taxon>
        <taxon>Pseudomonadati</taxon>
        <taxon>Pseudomonadota</taxon>
        <taxon>Alphaproteobacteria</taxon>
        <taxon>Hyphomicrobiales</taxon>
        <taxon>Methylobacteriaceae</taxon>
        <taxon>Enterovirga</taxon>
    </lineage>
</organism>
<protein>
    <submittedName>
        <fullName evidence="1">Uncharacterized protein</fullName>
    </submittedName>
</protein>
<gene>
    <name evidence="1" type="ORF">EV668_3612</name>
</gene>
<reference evidence="1 2" key="1">
    <citation type="submission" date="2019-03" db="EMBL/GenBank/DDBJ databases">
        <title>Genomic Encyclopedia of Type Strains, Phase IV (KMG-IV): sequencing the most valuable type-strain genomes for metagenomic binning, comparative biology and taxonomic classification.</title>
        <authorList>
            <person name="Goeker M."/>
        </authorList>
    </citation>
    <scope>NUCLEOTIDE SEQUENCE [LARGE SCALE GENOMIC DNA]</scope>
    <source>
        <strain evidence="1 2">DSM 25903</strain>
    </source>
</reference>
<dbReference type="EMBL" id="SNZR01000014">
    <property type="protein sequence ID" value="TDR89124.1"/>
    <property type="molecule type" value="Genomic_DNA"/>
</dbReference>
<sequence>MGRRKERRSTFTPDSISNVVDRMMEEGDRRRAGQLARHAPKPVTVATGKWVRCPKCADVRQRRPGCTRCRGSGDIPERMEVWR</sequence>
<evidence type="ECO:0000313" key="2">
    <source>
        <dbReference type="Proteomes" id="UP000295122"/>
    </source>
</evidence>
<proteinExistence type="predicted"/>
<evidence type="ECO:0000313" key="1">
    <source>
        <dbReference type="EMBL" id="TDR89124.1"/>
    </source>
</evidence>
<dbReference type="AlphaFoldDB" id="A0A4R7BTP9"/>